<protein>
    <recommendedName>
        <fullName evidence="4">Ankyrin repeat domain-containing protein</fullName>
    </recommendedName>
</protein>
<dbReference type="InterPro" id="IPR036770">
    <property type="entry name" value="Ankyrin_rpt-contain_sf"/>
</dbReference>
<dbReference type="SUPFAM" id="SSF48403">
    <property type="entry name" value="Ankyrin repeat"/>
    <property type="match status" value="1"/>
</dbReference>
<sequence>MRWLRLLLLVWPLAAVAADRPPTADMLEVLRPLEKQLKGLAEQYGNRGIPPYSTAFIETSRTAVRDAAIDFRKYLEDPKNRATLRDQSAEADPLTVAILMGFPDFVEALLAYPKFRADVNKPNRHLETPWIVAILLPAQAWMVCGDGHMMGGTLAFFGYLGFDAERSPYRKVRRLLEEAGATPQPEQARDAWLRNCDPSQFNGTYGPRESSPGVRQRVADAPDIQAAILAELETLARSHGWIRP</sequence>
<feature type="signal peptide" evidence="1">
    <location>
        <begin position="1"/>
        <end position="17"/>
    </location>
</feature>
<evidence type="ECO:0008006" key="4">
    <source>
        <dbReference type="Google" id="ProtNLM"/>
    </source>
</evidence>
<gene>
    <name evidence="2" type="ORF">ACFSM5_14475</name>
</gene>
<reference evidence="3" key="1">
    <citation type="journal article" date="2019" name="Int. J. Syst. Evol. Microbiol.">
        <title>The Global Catalogue of Microorganisms (GCM) 10K type strain sequencing project: providing services to taxonomists for standard genome sequencing and annotation.</title>
        <authorList>
            <consortium name="The Broad Institute Genomics Platform"/>
            <consortium name="The Broad Institute Genome Sequencing Center for Infectious Disease"/>
            <person name="Wu L."/>
            <person name="Ma J."/>
        </authorList>
    </citation>
    <scope>NUCLEOTIDE SEQUENCE [LARGE SCALE GENOMIC DNA]</scope>
    <source>
        <strain evidence="3">CGMCC 1.19062</strain>
    </source>
</reference>
<keyword evidence="1" id="KW-0732">Signal</keyword>
<evidence type="ECO:0000256" key="1">
    <source>
        <dbReference type="SAM" id="SignalP"/>
    </source>
</evidence>
<dbReference type="EMBL" id="JBHUIP010000012">
    <property type="protein sequence ID" value="MFD2264104.1"/>
    <property type="molecule type" value="Genomic_DNA"/>
</dbReference>
<feature type="chain" id="PRO_5046204771" description="Ankyrin repeat domain-containing protein" evidence="1">
    <location>
        <begin position="18"/>
        <end position="244"/>
    </location>
</feature>
<evidence type="ECO:0000313" key="3">
    <source>
        <dbReference type="Proteomes" id="UP001597295"/>
    </source>
</evidence>
<comment type="caution">
    <text evidence="2">The sequence shown here is derived from an EMBL/GenBank/DDBJ whole genome shotgun (WGS) entry which is preliminary data.</text>
</comment>
<accession>A0ABW5DWB7</accession>
<proteinExistence type="predicted"/>
<organism evidence="2 3">
    <name type="scientific">Lacibacterium aquatile</name>
    <dbReference type="NCBI Taxonomy" id="1168082"/>
    <lineage>
        <taxon>Bacteria</taxon>
        <taxon>Pseudomonadati</taxon>
        <taxon>Pseudomonadota</taxon>
        <taxon>Alphaproteobacteria</taxon>
        <taxon>Rhodospirillales</taxon>
        <taxon>Rhodospirillaceae</taxon>
    </lineage>
</organism>
<dbReference type="Proteomes" id="UP001597295">
    <property type="component" value="Unassembled WGS sequence"/>
</dbReference>
<dbReference type="RefSeq" id="WP_379877143.1">
    <property type="nucleotide sequence ID" value="NZ_JBHUIP010000012.1"/>
</dbReference>
<keyword evidence="3" id="KW-1185">Reference proteome</keyword>
<evidence type="ECO:0000313" key="2">
    <source>
        <dbReference type="EMBL" id="MFD2264104.1"/>
    </source>
</evidence>
<name>A0ABW5DWB7_9PROT</name>